<evidence type="ECO:0000259" key="3">
    <source>
        <dbReference type="PROSITE" id="PS51747"/>
    </source>
</evidence>
<dbReference type="InterPro" id="IPR016193">
    <property type="entry name" value="Cytidine_deaminase-like"/>
</dbReference>
<dbReference type="RefSeq" id="WP_377317013.1">
    <property type="nucleotide sequence ID" value="NZ_JBHUIY010000024.1"/>
</dbReference>
<reference evidence="5" key="1">
    <citation type="journal article" date="2019" name="Int. J. Syst. Evol. Microbiol.">
        <title>The Global Catalogue of Microorganisms (GCM) 10K type strain sequencing project: providing services to taxonomists for standard genome sequencing and annotation.</title>
        <authorList>
            <consortium name="The Broad Institute Genomics Platform"/>
            <consortium name="The Broad Institute Genome Sequencing Center for Infectious Disease"/>
            <person name="Wu L."/>
            <person name="Ma J."/>
        </authorList>
    </citation>
    <scope>NUCLEOTIDE SEQUENCE [LARGE SCALE GENOMIC DNA]</scope>
    <source>
        <strain evidence="5">KCTC 15012</strain>
    </source>
</reference>
<comment type="caution">
    <text evidence="4">The sequence shown here is derived from an EMBL/GenBank/DDBJ whole genome shotgun (WGS) entry which is preliminary data.</text>
</comment>
<dbReference type="Gene3D" id="3.40.140.10">
    <property type="entry name" value="Cytidine Deaminase, domain 2"/>
    <property type="match status" value="1"/>
</dbReference>
<feature type="domain" description="CMP/dCMP-type deaminase" evidence="3">
    <location>
        <begin position="18"/>
        <end position="141"/>
    </location>
</feature>
<dbReference type="InterPro" id="IPR002125">
    <property type="entry name" value="CMP_dCMP_dom"/>
</dbReference>
<dbReference type="InterPro" id="IPR016192">
    <property type="entry name" value="APOBEC/CMP_deaminase_Zn-bd"/>
</dbReference>
<keyword evidence="2" id="KW-0862">Zinc</keyword>
<evidence type="ECO:0000313" key="4">
    <source>
        <dbReference type="EMBL" id="MFD2234619.1"/>
    </source>
</evidence>
<name>A0ABW5CBF6_9PROT</name>
<dbReference type="CDD" id="cd01285">
    <property type="entry name" value="nucleoside_deaminase"/>
    <property type="match status" value="1"/>
</dbReference>
<organism evidence="4 5">
    <name type="scientific">Phaeospirillum tilakii</name>
    <dbReference type="NCBI Taxonomy" id="741673"/>
    <lineage>
        <taxon>Bacteria</taxon>
        <taxon>Pseudomonadati</taxon>
        <taxon>Pseudomonadota</taxon>
        <taxon>Alphaproteobacteria</taxon>
        <taxon>Rhodospirillales</taxon>
        <taxon>Rhodospirillaceae</taxon>
        <taxon>Phaeospirillum</taxon>
    </lineage>
</organism>
<evidence type="ECO:0000313" key="5">
    <source>
        <dbReference type="Proteomes" id="UP001597296"/>
    </source>
</evidence>
<dbReference type="PROSITE" id="PS00903">
    <property type="entry name" value="CYT_DCMP_DEAMINASES_1"/>
    <property type="match status" value="1"/>
</dbReference>
<evidence type="ECO:0000256" key="1">
    <source>
        <dbReference type="ARBA" id="ARBA00022723"/>
    </source>
</evidence>
<keyword evidence="1" id="KW-0479">Metal-binding</keyword>
<gene>
    <name evidence="4" type="ORF">ACFSNB_12450</name>
</gene>
<dbReference type="Proteomes" id="UP001597296">
    <property type="component" value="Unassembled WGS sequence"/>
</dbReference>
<accession>A0ABW5CBF6</accession>
<sequence length="323" mass="33417">MAAIELVPGVRGVTGALDGVEAIGERVAELAELAAESGTFGVGGVLVGHDGRVYAEAVNAVLRPGRPCDPTAHVERQLVDWYFLQRNPPPIGELTIATSLDPCAMCAGAMLQAGFRAAAIAADPLSGIHDEAGLARRLPPALWDQAEATLTLLPVSAATRARCEAAFAASLDRVRATVGAVTVAPGPLPPGLHRPGTTPLPALVRDGRCCLIDDHGRPLLVANSAAHLSPARSAVLELVRGHGWAGATLPPRRCAVVRQHPPASPALALMELGALGSFLELPREDNPYPLLSCLEGDGTALAALAQTLPPLYRDRIGVTAGLL</sequence>
<evidence type="ECO:0000256" key="2">
    <source>
        <dbReference type="ARBA" id="ARBA00022833"/>
    </source>
</evidence>
<dbReference type="SUPFAM" id="SSF53927">
    <property type="entry name" value="Cytidine deaminase-like"/>
    <property type="match status" value="1"/>
</dbReference>
<dbReference type="PROSITE" id="PS51747">
    <property type="entry name" value="CYT_DCMP_DEAMINASES_2"/>
    <property type="match status" value="1"/>
</dbReference>
<protein>
    <submittedName>
        <fullName evidence="4">Nucleoside deaminase</fullName>
    </submittedName>
</protein>
<proteinExistence type="predicted"/>
<dbReference type="Pfam" id="PF00383">
    <property type="entry name" value="dCMP_cyt_deam_1"/>
    <property type="match status" value="1"/>
</dbReference>
<keyword evidence="5" id="KW-1185">Reference proteome</keyword>
<dbReference type="EMBL" id="JBHUIY010000024">
    <property type="protein sequence ID" value="MFD2234619.1"/>
    <property type="molecule type" value="Genomic_DNA"/>
</dbReference>